<dbReference type="PANTHER" id="PTHR31652:SF0">
    <property type="entry name" value="LIMR FAMILY PROTEIN DDB_G0283707-RELATED"/>
    <property type="match status" value="1"/>
</dbReference>
<dbReference type="Proteomes" id="UP000008974">
    <property type="component" value="Unassembled WGS sequence"/>
</dbReference>
<dbReference type="AlphaFoldDB" id="E1F6F8"/>
<evidence type="ECO:0000256" key="1">
    <source>
        <dbReference type="ARBA" id="ARBA00004141"/>
    </source>
</evidence>
<evidence type="ECO:0000256" key="3">
    <source>
        <dbReference type="ARBA" id="ARBA00022989"/>
    </source>
</evidence>
<keyword evidence="4 6" id="KW-0472">Membrane</keyword>
<dbReference type="PANTHER" id="PTHR31652">
    <property type="entry name" value="LIMR FAMILY PROTEIN DDB_G0283707-RELATED"/>
    <property type="match status" value="1"/>
</dbReference>
<feature type="transmembrane region" description="Helical" evidence="6">
    <location>
        <begin position="120"/>
        <end position="146"/>
    </location>
</feature>
<feature type="transmembrane region" description="Helical" evidence="6">
    <location>
        <begin position="177"/>
        <end position="210"/>
    </location>
</feature>
<keyword evidence="3 6" id="KW-1133">Transmembrane helix</keyword>
<dbReference type="OMA" id="MWEIVLW"/>
<dbReference type="EMBL" id="ACVC01000199">
    <property type="protein sequence ID" value="EFO61938.1"/>
    <property type="molecule type" value="Genomic_DNA"/>
</dbReference>
<evidence type="ECO:0000256" key="6">
    <source>
        <dbReference type="SAM" id="Phobius"/>
    </source>
</evidence>
<keyword evidence="5" id="KW-0175">Coiled coil</keyword>
<proteinExistence type="predicted"/>
<keyword evidence="2 6" id="KW-0812">Transmembrane</keyword>
<sequence>MGVSWVLLGLALGAAAIVLAMSIYILLYWSRPSDKWVELPSRILVVFSLFFLFMLPIMIPLDRANSSTFSATPPAGINPTIMSYIWVGLMLFAIFLATFLLPLCYFYIASRDAGETIGRSLLGGLWKAAIIIISTLLLSAFLWWLLEVRNTCPKKTTNALITSEKILKVSTSSTMPIYIYFIVFVCFLGSIIFVLFLSVGLFIYPVSYIIKFIKRPHSMNKDELLTFKQSYKQRSLELLKEYDRIYEIMIKEYGRDRVEKMIRRNERSSLFSRSSLRKEARNFEKLERDLEEMEREYTDTLAMNIKETANPLKYYLLLALGIFLLIVSVLWYIQIIAAALPKPFYILDKMFIAMDNALPFPILSIIFYSSFAIYVLFCFVNGVTILGLKFVFFMKIYPMERNNTPLVGFVFNSMMMCVGALPSILLLIVMMSEYTNASGVYKLFKDTVANACKFNVWFLNMYWAIVALSPVAVALWVTYVFVQCKHCKIRKRTSEDDNKKNKKGTKASKESKGLMSVFGPKESGTGIPTKGAMVMNVAKNMIGLND</sequence>
<name>E1F6F8_GIAIA</name>
<evidence type="ECO:0000313" key="7">
    <source>
        <dbReference type="EMBL" id="EFO61938.1"/>
    </source>
</evidence>
<feature type="transmembrane region" description="Helical" evidence="6">
    <location>
        <begin position="41"/>
        <end position="61"/>
    </location>
</feature>
<evidence type="ECO:0008006" key="9">
    <source>
        <dbReference type="Google" id="ProtNLM"/>
    </source>
</evidence>
<evidence type="ECO:0000256" key="5">
    <source>
        <dbReference type="SAM" id="Coils"/>
    </source>
</evidence>
<evidence type="ECO:0000313" key="8">
    <source>
        <dbReference type="Proteomes" id="UP000008974"/>
    </source>
</evidence>
<gene>
    <name evidence="7" type="ORF">GLP15_489</name>
</gene>
<comment type="subcellular location">
    <subcellularLocation>
        <location evidence="1">Membrane</location>
        <topology evidence="1">Multi-pass membrane protein</topology>
    </subcellularLocation>
</comment>
<dbReference type="VEuPathDB" id="GiardiaDB:GLP15_489"/>
<feature type="transmembrane region" description="Helical" evidence="6">
    <location>
        <begin position="81"/>
        <end position="108"/>
    </location>
</feature>
<accession>E1F6F8</accession>
<organism evidence="7 8">
    <name type="scientific">Giardia intestinalis (strain P15)</name>
    <name type="common">Giardia lamblia</name>
    <dbReference type="NCBI Taxonomy" id="658858"/>
    <lineage>
        <taxon>Eukaryota</taxon>
        <taxon>Metamonada</taxon>
        <taxon>Diplomonadida</taxon>
        <taxon>Hexamitidae</taxon>
        <taxon>Giardiinae</taxon>
        <taxon>Giardia</taxon>
    </lineage>
</organism>
<comment type="caution">
    <text evidence="7">The sequence shown here is derived from an EMBL/GenBank/DDBJ whole genome shotgun (WGS) entry which is preliminary data.</text>
</comment>
<protein>
    <recommendedName>
        <fullName evidence="9">LMBR1-like membrane protein</fullName>
    </recommendedName>
</protein>
<evidence type="ECO:0000256" key="4">
    <source>
        <dbReference type="ARBA" id="ARBA00023136"/>
    </source>
</evidence>
<feature type="transmembrane region" description="Helical" evidence="6">
    <location>
        <begin position="360"/>
        <end position="388"/>
    </location>
</feature>
<feature type="transmembrane region" description="Helical" evidence="6">
    <location>
        <begin position="314"/>
        <end position="340"/>
    </location>
</feature>
<feature type="transmembrane region" description="Helical" evidence="6">
    <location>
        <begin position="409"/>
        <end position="431"/>
    </location>
</feature>
<feature type="transmembrane region" description="Helical" evidence="6">
    <location>
        <begin position="6"/>
        <end position="29"/>
    </location>
</feature>
<feature type="transmembrane region" description="Helical" evidence="6">
    <location>
        <begin position="461"/>
        <end position="482"/>
    </location>
</feature>
<dbReference type="GO" id="GO:0016020">
    <property type="term" value="C:membrane"/>
    <property type="evidence" value="ECO:0007669"/>
    <property type="project" value="UniProtKB-SubCell"/>
</dbReference>
<reference evidence="7 8" key="1">
    <citation type="journal article" date="2010" name="BMC Genomics">
        <title>Genome analysis and comparative genomics of a Giardia intestinalis assemblage E isolate.</title>
        <authorList>
            <person name="Jerlstrom-Hultqvist J."/>
            <person name="Franzen O."/>
            <person name="Ankarklev J."/>
            <person name="Xu F."/>
            <person name="Nohynkova E."/>
            <person name="Andersson J.O."/>
            <person name="Svard S.G."/>
            <person name="Andersson B."/>
        </authorList>
    </citation>
    <scope>NUCLEOTIDE SEQUENCE [LARGE SCALE GENOMIC DNA]</scope>
    <source>
        <strain evidence="7 8">P15</strain>
    </source>
</reference>
<evidence type="ECO:0000256" key="2">
    <source>
        <dbReference type="ARBA" id="ARBA00022692"/>
    </source>
</evidence>
<dbReference type="OrthoDB" id="73273at2759"/>
<feature type="coiled-coil region" evidence="5">
    <location>
        <begin position="273"/>
        <end position="303"/>
    </location>
</feature>